<dbReference type="PANTHER" id="PTHR35145">
    <property type="entry name" value="CYTOPLASMIC PROTEIN-RELATED"/>
    <property type="match status" value="1"/>
</dbReference>
<sequence length="122" mass="14181">MDGEKLHQCAIEVATQLPFSQHVQPFGPDYEVFKILGKIFVLTAEVANIKMVNVKCDPYKSQEYQELYPFIKPAYHMNKKHWISIVEHKALTAELLSELIHDSYDLVVKKLPVKDQKRLKVQ</sequence>
<accession>A0ABY8S683</accession>
<dbReference type="InterPro" id="IPR058532">
    <property type="entry name" value="YjbR/MT2646/Rv2570-like"/>
</dbReference>
<dbReference type="InterPro" id="IPR038056">
    <property type="entry name" value="YjbR-like_sf"/>
</dbReference>
<dbReference type="RefSeq" id="WP_283268852.1">
    <property type="nucleotide sequence ID" value="NZ_CP125669.1"/>
</dbReference>
<organism evidence="1 2">
    <name type="scientific">Acinetobacter corruptisaponis</name>
    <dbReference type="NCBI Taxonomy" id="3045147"/>
    <lineage>
        <taxon>Bacteria</taxon>
        <taxon>Pseudomonadati</taxon>
        <taxon>Pseudomonadota</taxon>
        <taxon>Gammaproteobacteria</taxon>
        <taxon>Moraxellales</taxon>
        <taxon>Moraxellaceae</taxon>
        <taxon>Acinetobacter</taxon>
    </lineage>
</organism>
<dbReference type="SUPFAM" id="SSF142906">
    <property type="entry name" value="YjbR-like"/>
    <property type="match status" value="1"/>
</dbReference>
<keyword evidence="2" id="KW-1185">Reference proteome</keyword>
<gene>
    <name evidence="1" type="ORF">QLH32_07045</name>
</gene>
<evidence type="ECO:0000313" key="1">
    <source>
        <dbReference type="EMBL" id="WHP07205.1"/>
    </source>
</evidence>
<keyword evidence="1" id="KW-0238">DNA-binding</keyword>
<dbReference type="PANTHER" id="PTHR35145:SF1">
    <property type="entry name" value="CYTOPLASMIC PROTEIN"/>
    <property type="match status" value="1"/>
</dbReference>
<protein>
    <submittedName>
        <fullName evidence="1">MmcQ/YjbR family DNA-binding protein</fullName>
    </submittedName>
</protein>
<dbReference type="GO" id="GO:0003677">
    <property type="term" value="F:DNA binding"/>
    <property type="evidence" value="ECO:0007669"/>
    <property type="project" value="UniProtKB-KW"/>
</dbReference>
<proteinExistence type="predicted"/>
<dbReference type="EMBL" id="CP125669">
    <property type="protein sequence ID" value="WHP07205.1"/>
    <property type="molecule type" value="Genomic_DNA"/>
</dbReference>
<dbReference type="InterPro" id="IPR007351">
    <property type="entry name" value="YjbR"/>
</dbReference>
<dbReference type="Proteomes" id="UP001229836">
    <property type="component" value="Chromosome"/>
</dbReference>
<name>A0ABY8S683_9GAMM</name>
<dbReference type="Gene3D" id="3.90.1150.30">
    <property type="match status" value="1"/>
</dbReference>
<dbReference type="Pfam" id="PF04237">
    <property type="entry name" value="YjbR"/>
    <property type="match status" value="1"/>
</dbReference>
<evidence type="ECO:0000313" key="2">
    <source>
        <dbReference type="Proteomes" id="UP001229836"/>
    </source>
</evidence>
<reference evidence="1 2" key="1">
    <citation type="submission" date="2023-05" db="EMBL/GenBank/DDBJ databases">
        <title>The complete genome of Acinetobacter sp. nov KCTC 92772.</title>
        <authorList>
            <person name="Zhou G."/>
        </authorList>
    </citation>
    <scope>NUCLEOTIDE SEQUENCE [LARGE SCALE GENOMIC DNA]</scope>
    <source>
        <strain evidence="1 2">KCTC 92772</strain>
    </source>
</reference>